<evidence type="ECO:0000313" key="1">
    <source>
        <dbReference type="EMBL" id="CAB4031489.1"/>
    </source>
</evidence>
<gene>
    <name evidence="1" type="ORF">PACLA_8A040014</name>
</gene>
<protein>
    <submittedName>
        <fullName evidence="1">Uncharacterized protein</fullName>
    </submittedName>
</protein>
<accession>A0A7D9JL76</accession>
<dbReference type="Proteomes" id="UP001152795">
    <property type="component" value="Unassembled WGS sequence"/>
</dbReference>
<name>A0A7D9JL76_PARCT</name>
<feature type="non-terminal residue" evidence="1">
    <location>
        <position position="64"/>
    </location>
</feature>
<proteinExistence type="predicted"/>
<keyword evidence="2" id="KW-1185">Reference proteome</keyword>
<comment type="caution">
    <text evidence="1">The sequence shown here is derived from an EMBL/GenBank/DDBJ whole genome shotgun (WGS) entry which is preliminary data.</text>
</comment>
<reference evidence="1" key="1">
    <citation type="submission" date="2020-04" db="EMBL/GenBank/DDBJ databases">
        <authorList>
            <person name="Alioto T."/>
            <person name="Alioto T."/>
            <person name="Gomez Garrido J."/>
        </authorList>
    </citation>
    <scope>NUCLEOTIDE SEQUENCE</scope>
    <source>
        <strain evidence="1">A484AB</strain>
    </source>
</reference>
<dbReference type="AlphaFoldDB" id="A0A7D9JL76"/>
<organism evidence="1 2">
    <name type="scientific">Paramuricea clavata</name>
    <name type="common">Red gorgonian</name>
    <name type="synonym">Violescent sea-whip</name>
    <dbReference type="NCBI Taxonomy" id="317549"/>
    <lineage>
        <taxon>Eukaryota</taxon>
        <taxon>Metazoa</taxon>
        <taxon>Cnidaria</taxon>
        <taxon>Anthozoa</taxon>
        <taxon>Octocorallia</taxon>
        <taxon>Malacalcyonacea</taxon>
        <taxon>Plexauridae</taxon>
        <taxon>Paramuricea</taxon>
    </lineage>
</organism>
<sequence length="64" mass="6964">MSIQPVTSSTLSADEVNNTICINKSNEEPMTEPSKLQESHGEEHVQAKVVGFCAFVVAKPKLSF</sequence>
<dbReference type="EMBL" id="CACRXK020017666">
    <property type="protein sequence ID" value="CAB4031489.1"/>
    <property type="molecule type" value="Genomic_DNA"/>
</dbReference>
<evidence type="ECO:0000313" key="2">
    <source>
        <dbReference type="Proteomes" id="UP001152795"/>
    </source>
</evidence>